<protein>
    <submittedName>
        <fullName evidence="2">Quinol monooxygenase YgiN</fullName>
    </submittedName>
</protein>
<dbReference type="AlphaFoldDB" id="A0A1N7B037"/>
<dbReference type="EMBL" id="FTNM01000006">
    <property type="protein sequence ID" value="SIR44727.1"/>
    <property type="molecule type" value="Genomic_DNA"/>
</dbReference>
<dbReference type="RefSeq" id="WP_007658670.1">
    <property type="nucleotide sequence ID" value="NZ_FTNM01000006.1"/>
</dbReference>
<feature type="domain" description="ABM" evidence="1">
    <location>
        <begin position="4"/>
        <end position="93"/>
    </location>
</feature>
<dbReference type="GO" id="GO:0004497">
    <property type="term" value="F:monooxygenase activity"/>
    <property type="evidence" value="ECO:0007669"/>
    <property type="project" value="UniProtKB-KW"/>
</dbReference>
<evidence type="ECO:0000313" key="3">
    <source>
        <dbReference type="Proteomes" id="UP000185924"/>
    </source>
</evidence>
<dbReference type="InterPro" id="IPR011008">
    <property type="entry name" value="Dimeric_a/b-barrel"/>
</dbReference>
<accession>A0A1N7B037</accession>
<sequence>MNKYGLHGKLQATAGNGDKLAAILLQAAQLVSTAKGCLLYLVSQDQETPDGVWVTEVWDSKEDHDNSLQVAGVKELIGQAMPLLAGRPEKGQVLEVLGGAGLPD</sequence>
<keyword evidence="3" id="KW-1185">Reference proteome</keyword>
<keyword evidence="2" id="KW-0560">Oxidoreductase</keyword>
<proteinExistence type="predicted"/>
<dbReference type="SUPFAM" id="SSF54909">
    <property type="entry name" value="Dimeric alpha+beta barrel"/>
    <property type="match status" value="1"/>
</dbReference>
<dbReference type="STRING" id="1077936.SAMN05421545_3711"/>
<name>A0A1N7B037_9BACT</name>
<organism evidence="2 3">
    <name type="scientific">Pontibacter lucknowensis</name>
    <dbReference type="NCBI Taxonomy" id="1077936"/>
    <lineage>
        <taxon>Bacteria</taxon>
        <taxon>Pseudomonadati</taxon>
        <taxon>Bacteroidota</taxon>
        <taxon>Cytophagia</taxon>
        <taxon>Cytophagales</taxon>
        <taxon>Hymenobacteraceae</taxon>
        <taxon>Pontibacter</taxon>
    </lineage>
</organism>
<reference evidence="3" key="1">
    <citation type="submission" date="2017-01" db="EMBL/GenBank/DDBJ databases">
        <authorList>
            <person name="Varghese N."/>
            <person name="Submissions S."/>
        </authorList>
    </citation>
    <scope>NUCLEOTIDE SEQUENCE [LARGE SCALE GENOMIC DNA]</scope>
    <source>
        <strain evidence="3">DM9</strain>
    </source>
</reference>
<dbReference type="OrthoDB" id="165368at2"/>
<dbReference type="Pfam" id="PF03992">
    <property type="entry name" value="ABM"/>
    <property type="match status" value="1"/>
</dbReference>
<evidence type="ECO:0000259" key="1">
    <source>
        <dbReference type="PROSITE" id="PS51725"/>
    </source>
</evidence>
<dbReference type="Proteomes" id="UP000185924">
    <property type="component" value="Unassembled WGS sequence"/>
</dbReference>
<dbReference type="Gene3D" id="3.30.70.100">
    <property type="match status" value="1"/>
</dbReference>
<dbReference type="InterPro" id="IPR007138">
    <property type="entry name" value="ABM_dom"/>
</dbReference>
<gene>
    <name evidence="2" type="ORF">SAMN05421545_3711</name>
</gene>
<evidence type="ECO:0000313" key="2">
    <source>
        <dbReference type="EMBL" id="SIR44727.1"/>
    </source>
</evidence>
<dbReference type="PROSITE" id="PS51725">
    <property type="entry name" value="ABM"/>
    <property type="match status" value="1"/>
</dbReference>
<keyword evidence="2" id="KW-0503">Monooxygenase</keyword>